<dbReference type="Pfam" id="PF00202">
    <property type="entry name" value="Aminotran_3"/>
    <property type="match status" value="1"/>
</dbReference>
<dbReference type="InterPro" id="IPR005814">
    <property type="entry name" value="Aminotrans_3"/>
</dbReference>
<dbReference type="PANTHER" id="PTHR11986">
    <property type="entry name" value="AMINOTRANSFERASE CLASS III"/>
    <property type="match status" value="1"/>
</dbReference>
<sequence length="417" mass="44632">MGGQGDWLDRMERVMNPGLARVFRFMGLEAAEVEGEGVWVRDDQGHTYLDCASGYGVFAQGYRHPRIMAAARRQLERLPLSSRVLVSPPAIELAEALAEHTPGDLQYSFFCNSGAEAVEAAIKFARIATGRTVLVSASGAFHGKTMGALSVSGRALYQNPFRPLVPDIVHVPFGDAQAVADVLDERVAAVIIEPIQGEGGVVVPPEGYLRELRRLTAANGSLLIADEVQTGMGRTGKLWACEHDGVVPDLLCAAKALGGGVMPVGAVVGRPEVWRFFDSQPLIHTSTFGGNPLAMAVAREALAVTVEEHLPERAEARGAILRHGLQQLAARFPAVIRQVRGRGLMLGLELTDAGLAAALMGALFRRQVLAVYTLNNDRVIRVMPPLIIAEAEVAEALNRFEAALEEVAGLADALSRA</sequence>
<dbReference type="InterPro" id="IPR015424">
    <property type="entry name" value="PyrdxlP-dep_Trfase"/>
</dbReference>
<dbReference type="PROSITE" id="PS00600">
    <property type="entry name" value="AA_TRANSFER_CLASS_3"/>
    <property type="match status" value="1"/>
</dbReference>
<dbReference type="GO" id="GO:0033094">
    <property type="term" value="F:putrescine--2-oxoglutarate transaminase activity"/>
    <property type="evidence" value="ECO:0007669"/>
    <property type="project" value="UniProtKB-EC"/>
</dbReference>
<organism evidence="6 7">
    <name type="scientific">Candidatus Hydrogenisulfobacillus filiaventi</name>
    <dbReference type="NCBI Taxonomy" id="2707344"/>
    <lineage>
        <taxon>Bacteria</taxon>
        <taxon>Bacillati</taxon>
        <taxon>Bacillota</taxon>
        <taxon>Clostridia</taxon>
        <taxon>Eubacteriales</taxon>
        <taxon>Clostridiales Family XVII. Incertae Sedis</taxon>
        <taxon>Candidatus Hydrogenisulfobacillus</taxon>
    </lineage>
</organism>
<dbReference type="InterPro" id="IPR050103">
    <property type="entry name" value="Class-III_PLP-dep_AT"/>
</dbReference>
<dbReference type="Gene3D" id="3.40.640.10">
    <property type="entry name" value="Type I PLP-dependent aspartate aminotransferase-like (Major domain)"/>
    <property type="match status" value="1"/>
</dbReference>
<evidence type="ECO:0000313" key="6">
    <source>
        <dbReference type="EMBL" id="CAB1128729.1"/>
    </source>
</evidence>
<comment type="cofactor">
    <cofactor evidence="1">
        <name>pyridoxal 5'-phosphate</name>
        <dbReference type="ChEBI" id="CHEBI:597326"/>
    </cofactor>
</comment>
<keyword evidence="2 6" id="KW-0032">Aminotransferase</keyword>
<dbReference type="InterPro" id="IPR015421">
    <property type="entry name" value="PyrdxlP-dep_Trfase_major"/>
</dbReference>
<dbReference type="InterPro" id="IPR049704">
    <property type="entry name" value="Aminotrans_3_PPA_site"/>
</dbReference>
<reference evidence="6 7" key="1">
    <citation type="submission" date="2020-02" db="EMBL/GenBank/DDBJ databases">
        <authorList>
            <person name="Hogendoorn C."/>
        </authorList>
    </citation>
    <scope>NUCLEOTIDE SEQUENCE [LARGE SCALE GENOMIC DNA]</scope>
    <source>
        <strain evidence="6">R501</strain>
    </source>
</reference>
<dbReference type="SUPFAM" id="SSF53383">
    <property type="entry name" value="PLP-dependent transferases"/>
    <property type="match status" value="1"/>
</dbReference>
<comment type="similarity">
    <text evidence="5">Belongs to the class-III pyridoxal-phosphate-dependent aminotransferase family.</text>
</comment>
<proteinExistence type="inferred from homology"/>
<dbReference type="GO" id="GO:0030170">
    <property type="term" value="F:pyridoxal phosphate binding"/>
    <property type="evidence" value="ECO:0007669"/>
    <property type="project" value="InterPro"/>
</dbReference>
<evidence type="ECO:0000256" key="3">
    <source>
        <dbReference type="ARBA" id="ARBA00022679"/>
    </source>
</evidence>
<dbReference type="PANTHER" id="PTHR11986:SF79">
    <property type="entry name" value="ACETYLORNITHINE AMINOTRANSFERASE, MITOCHONDRIAL"/>
    <property type="match status" value="1"/>
</dbReference>
<keyword evidence="4 5" id="KW-0663">Pyridoxal phosphate</keyword>
<dbReference type="AlphaFoldDB" id="A0A6F8ZFF9"/>
<accession>A0A6F8ZFF9</accession>
<dbReference type="KEGG" id="hfv:R50_1223"/>
<dbReference type="FunFam" id="3.40.640.10:FF:000004">
    <property type="entry name" value="Acetylornithine aminotransferase"/>
    <property type="match status" value="1"/>
</dbReference>
<evidence type="ECO:0000313" key="7">
    <source>
        <dbReference type="Proteomes" id="UP000503399"/>
    </source>
</evidence>
<name>A0A6F8ZFF9_9FIRM</name>
<keyword evidence="3 6" id="KW-0808">Transferase</keyword>
<dbReference type="GO" id="GO:0042802">
    <property type="term" value="F:identical protein binding"/>
    <property type="evidence" value="ECO:0007669"/>
    <property type="project" value="TreeGrafter"/>
</dbReference>
<dbReference type="Proteomes" id="UP000503399">
    <property type="component" value="Chromosome"/>
</dbReference>
<dbReference type="Gene3D" id="3.90.1150.10">
    <property type="entry name" value="Aspartate Aminotransferase, domain 1"/>
    <property type="match status" value="1"/>
</dbReference>
<dbReference type="EMBL" id="LR778114">
    <property type="protein sequence ID" value="CAB1128729.1"/>
    <property type="molecule type" value="Genomic_DNA"/>
</dbReference>
<protein>
    <submittedName>
        <fullName evidence="6">Putrescine aminotransferase</fullName>
        <ecNumber evidence="6">2.6.1.82</ecNumber>
    </submittedName>
</protein>
<evidence type="ECO:0000256" key="5">
    <source>
        <dbReference type="RuleBase" id="RU003560"/>
    </source>
</evidence>
<dbReference type="PIRSF" id="PIRSF000521">
    <property type="entry name" value="Transaminase_4ab_Lys_Orn"/>
    <property type="match status" value="1"/>
</dbReference>
<keyword evidence="7" id="KW-1185">Reference proteome</keyword>
<dbReference type="InterPro" id="IPR015422">
    <property type="entry name" value="PyrdxlP-dep_Trfase_small"/>
</dbReference>
<evidence type="ECO:0000256" key="1">
    <source>
        <dbReference type="ARBA" id="ARBA00001933"/>
    </source>
</evidence>
<dbReference type="CDD" id="cd00610">
    <property type="entry name" value="OAT_like"/>
    <property type="match status" value="1"/>
</dbReference>
<gene>
    <name evidence="6" type="primary">patA</name>
    <name evidence="6" type="ORF">R50_1223</name>
</gene>
<evidence type="ECO:0000256" key="4">
    <source>
        <dbReference type="ARBA" id="ARBA00022898"/>
    </source>
</evidence>
<dbReference type="EC" id="2.6.1.82" evidence="6"/>
<evidence type="ECO:0000256" key="2">
    <source>
        <dbReference type="ARBA" id="ARBA00022576"/>
    </source>
</evidence>